<dbReference type="Proteomes" id="UP000887566">
    <property type="component" value="Unplaced"/>
</dbReference>
<dbReference type="WBParaSite" id="PSAMB.scaffold2092size25507.g16319.t1">
    <property type="protein sequence ID" value="PSAMB.scaffold2092size25507.g16319.t1"/>
    <property type="gene ID" value="PSAMB.scaffold2092size25507.g16319"/>
</dbReference>
<sequence>MVISQPARRYDNSVQMIPELLDLGRKLYTQLEALSESVVILISADLAHTHEATGPYGFSKAAEPFDRNIGNWAATLHPSYLLEQAALYANDAKSCGFTGLVMLHGILEAGQLSSWIPVMHANFHPSYYGMMVASFSRDAPPNNIDQPRFEDSNFAPQSHGDNVLCPNCTPRRLNNRVAP</sequence>
<organism evidence="1 2">
    <name type="scientific">Plectus sambesii</name>
    <dbReference type="NCBI Taxonomy" id="2011161"/>
    <lineage>
        <taxon>Eukaryota</taxon>
        <taxon>Metazoa</taxon>
        <taxon>Ecdysozoa</taxon>
        <taxon>Nematoda</taxon>
        <taxon>Chromadorea</taxon>
        <taxon>Plectida</taxon>
        <taxon>Plectina</taxon>
        <taxon>Plectoidea</taxon>
        <taxon>Plectidae</taxon>
        <taxon>Plectus</taxon>
    </lineage>
</organism>
<name>A0A914VJL3_9BILA</name>
<proteinExistence type="predicted"/>
<accession>A0A914VJL3</accession>
<dbReference type="AlphaFoldDB" id="A0A914VJL3"/>
<evidence type="ECO:0000313" key="1">
    <source>
        <dbReference type="Proteomes" id="UP000887566"/>
    </source>
</evidence>
<reference evidence="2" key="1">
    <citation type="submission" date="2022-11" db="UniProtKB">
        <authorList>
            <consortium name="WormBaseParasite"/>
        </authorList>
    </citation>
    <scope>IDENTIFICATION</scope>
</reference>
<protein>
    <submittedName>
        <fullName evidence="2">Extradiol ring-cleavage dioxygenase class III enzyme subunit B domain-containing protein</fullName>
    </submittedName>
</protein>
<evidence type="ECO:0000313" key="2">
    <source>
        <dbReference type="WBParaSite" id="PSAMB.scaffold2092size25507.g16319.t1"/>
    </source>
</evidence>
<dbReference type="Gene3D" id="3.40.830.10">
    <property type="entry name" value="LigB-like"/>
    <property type="match status" value="1"/>
</dbReference>
<keyword evidence="1" id="KW-1185">Reference proteome</keyword>